<feature type="region of interest" description="Disordered" evidence="1">
    <location>
        <begin position="158"/>
        <end position="226"/>
    </location>
</feature>
<gene>
    <name evidence="2" type="ORF">RHTO0S_12e05710g</name>
</gene>
<name>A0A061BF50_RHOTO</name>
<proteinExistence type="predicted"/>
<protein>
    <submittedName>
        <fullName evidence="2">RHTO0S12e05710g1_1</fullName>
    </submittedName>
</protein>
<reference evidence="2" key="1">
    <citation type="journal article" date="2014" name="Genome Announc.">
        <title>Draft genome sequence of Rhodosporidium toruloides CECT1137, an oleaginous yeast of biotechnological interest.</title>
        <authorList>
            <person name="Morin N."/>
            <person name="Calcas X."/>
            <person name="Devillers H."/>
            <person name="Durrens P."/>
            <person name="Sherman D.J."/>
            <person name="Nicaud J.-M."/>
            <person name="Neuveglise C."/>
        </authorList>
    </citation>
    <scope>NUCLEOTIDE SEQUENCE</scope>
    <source>
        <strain evidence="2">CECT1137</strain>
    </source>
</reference>
<dbReference type="InterPro" id="IPR025494">
    <property type="entry name" value="DUF4385"/>
</dbReference>
<dbReference type="EMBL" id="LK052947">
    <property type="protein sequence ID" value="CDR46531.1"/>
    <property type="molecule type" value="Genomic_DNA"/>
</dbReference>
<feature type="region of interest" description="Disordered" evidence="1">
    <location>
        <begin position="106"/>
        <end position="126"/>
    </location>
</feature>
<accession>A0A061BF50</accession>
<feature type="compositionally biased region" description="Acidic residues" evidence="1">
    <location>
        <begin position="182"/>
        <end position="192"/>
    </location>
</feature>
<feature type="compositionally biased region" description="Basic and acidic residues" evidence="1">
    <location>
        <begin position="158"/>
        <end position="168"/>
    </location>
</feature>
<evidence type="ECO:0000256" key="1">
    <source>
        <dbReference type="SAM" id="MobiDB-lite"/>
    </source>
</evidence>
<sequence length="226" mass="26443">MPKRPRTPSPPIQRPSPLAPLATRLRYSIGRGEQGVLTFEPYKGYLLPLWRFKTPEIAEESARRLEREFQRFEDEGDFVGCDMARKFIQMGMTRSMRYANRAGGRKYSAEDGSLLPKPSDHPGAKDKLASAAIFREVWERVKSRERYADLRKEWEKEKKEWLKSHPKEEEESEAEDVKREDGDEVKEEEDEEKPAKAKKRTRSGAKKEDKLASKRRRVKKEEDESD</sequence>
<dbReference type="Pfam" id="PF14328">
    <property type="entry name" value="DUF4385"/>
    <property type="match status" value="1"/>
</dbReference>
<evidence type="ECO:0000313" key="2">
    <source>
        <dbReference type="EMBL" id="CDR46531.1"/>
    </source>
</evidence>
<dbReference type="OrthoDB" id="2589819at2759"/>
<organism evidence="2">
    <name type="scientific">Rhodotorula toruloides</name>
    <name type="common">Yeast</name>
    <name type="synonym">Rhodosporidium toruloides</name>
    <dbReference type="NCBI Taxonomy" id="5286"/>
    <lineage>
        <taxon>Eukaryota</taxon>
        <taxon>Fungi</taxon>
        <taxon>Dikarya</taxon>
        <taxon>Basidiomycota</taxon>
        <taxon>Pucciniomycotina</taxon>
        <taxon>Microbotryomycetes</taxon>
        <taxon>Sporidiobolales</taxon>
        <taxon>Sporidiobolaceae</taxon>
        <taxon>Rhodotorula</taxon>
    </lineage>
</organism>
<dbReference type="AlphaFoldDB" id="A0A061BF50"/>